<sequence length="159" mass="17772">MSADAEATPAGVEIAFYHLTATPLEQALPALLERVLARDWRAVLRAGSAERVKALDSLLWTYDPDSFLPHGSQGDPLPERQPVWLTAGDDLPNDPQVLVLMDGMDHPDPSGFVRVLDLFDGRDDLAVAAARDRWRARKARGFALTYWRQRPDGRWERAA</sequence>
<dbReference type="GO" id="GO:0006260">
    <property type="term" value="P:DNA replication"/>
    <property type="evidence" value="ECO:0007669"/>
    <property type="project" value="InterPro"/>
</dbReference>
<dbReference type="AlphaFoldDB" id="A0A161Q2W4"/>
<dbReference type="PANTHER" id="PTHR38767">
    <property type="entry name" value="DNA POLYMERASE III SUBUNIT CHI"/>
    <property type="match status" value="1"/>
</dbReference>
<dbReference type="OrthoDB" id="9795973at2"/>
<comment type="caution">
    <text evidence="1">The sequence shown here is derived from an EMBL/GenBank/DDBJ whole genome shotgun (WGS) entry which is preliminary data.</text>
</comment>
<dbReference type="EMBL" id="LPZR01000164">
    <property type="protein sequence ID" value="KYO51972.1"/>
    <property type="molecule type" value="Genomic_DNA"/>
</dbReference>
<dbReference type="GeneID" id="97241720"/>
<dbReference type="PANTHER" id="PTHR38767:SF1">
    <property type="entry name" value="DNA POLYMERASE III SUBUNIT CHI"/>
    <property type="match status" value="1"/>
</dbReference>
<dbReference type="GO" id="GO:0032298">
    <property type="term" value="P:positive regulation of DNA-templated DNA replication initiation"/>
    <property type="evidence" value="ECO:0007669"/>
    <property type="project" value="TreeGrafter"/>
</dbReference>
<dbReference type="SUPFAM" id="SSF102400">
    <property type="entry name" value="DNA polymerase III chi subunit"/>
    <property type="match status" value="1"/>
</dbReference>
<evidence type="ECO:0000313" key="2">
    <source>
        <dbReference type="Proteomes" id="UP000075787"/>
    </source>
</evidence>
<dbReference type="InterPro" id="IPR036768">
    <property type="entry name" value="PolIII_chi_sf"/>
</dbReference>
<dbReference type="Proteomes" id="UP000075787">
    <property type="component" value="Unassembled WGS sequence"/>
</dbReference>
<dbReference type="NCBIfam" id="NF004347">
    <property type="entry name" value="PRK05728.1-4"/>
    <property type="match status" value="1"/>
</dbReference>
<dbReference type="RefSeq" id="WP_062765195.1">
    <property type="nucleotide sequence ID" value="NZ_CP121045.1"/>
</dbReference>
<dbReference type="GO" id="GO:0003887">
    <property type="term" value="F:DNA-directed DNA polymerase activity"/>
    <property type="evidence" value="ECO:0007669"/>
    <property type="project" value="InterPro"/>
</dbReference>
<organism evidence="1 2">
    <name type="scientific">Tistrella mobilis</name>
    <dbReference type="NCBI Taxonomy" id="171437"/>
    <lineage>
        <taxon>Bacteria</taxon>
        <taxon>Pseudomonadati</taxon>
        <taxon>Pseudomonadota</taxon>
        <taxon>Alphaproteobacteria</taxon>
        <taxon>Geminicoccales</taxon>
        <taxon>Geminicoccaceae</taxon>
        <taxon>Tistrella</taxon>
    </lineage>
</organism>
<dbReference type="Pfam" id="PF04364">
    <property type="entry name" value="DNA_pol3_chi"/>
    <property type="match status" value="1"/>
</dbReference>
<protein>
    <submittedName>
        <fullName evidence="1">DNA polymerase III subunit chi</fullName>
    </submittedName>
</protein>
<dbReference type="GO" id="GO:0003677">
    <property type="term" value="F:DNA binding"/>
    <property type="evidence" value="ECO:0007669"/>
    <property type="project" value="InterPro"/>
</dbReference>
<accession>A0A161Q2W4</accession>
<reference evidence="1 2" key="1">
    <citation type="submission" date="2015-12" db="EMBL/GenBank/DDBJ databases">
        <title>Genome sequence of Tistrella mobilis MCCC 1A02139.</title>
        <authorList>
            <person name="Lu L."/>
            <person name="Lai Q."/>
            <person name="Shao Z."/>
            <person name="Qian P."/>
        </authorList>
    </citation>
    <scope>NUCLEOTIDE SEQUENCE [LARGE SCALE GENOMIC DNA]</scope>
    <source>
        <strain evidence="1 2">MCCC 1A02139</strain>
    </source>
</reference>
<dbReference type="Gene3D" id="3.40.50.10110">
    <property type="entry name" value="DNA polymerase III subunit chi"/>
    <property type="match status" value="1"/>
</dbReference>
<evidence type="ECO:0000313" key="1">
    <source>
        <dbReference type="EMBL" id="KYO51972.1"/>
    </source>
</evidence>
<gene>
    <name evidence="1" type="ORF">AUP44_07135</name>
</gene>
<proteinExistence type="predicted"/>
<dbReference type="InterPro" id="IPR007459">
    <property type="entry name" value="DNA_pol3_chi"/>
</dbReference>
<name>A0A161Q2W4_9PROT</name>